<sequence>MCIAEPLLPREHGGPGASAVNTREIASSTTTTNSTTANTAITSSSDTRCRSRNGCLTCKRRKVRCNEQRTWCYHFQKLRFDSTSTSTSTATSQMSQAGESIFPGARSYSADVNPSHQSQHSQQSGDPLASSDHFHSWGLFDFAQSIVDSTLDLSSFQDF</sequence>
<keyword evidence="4" id="KW-1185">Reference proteome</keyword>
<feature type="compositionally biased region" description="Low complexity" evidence="2">
    <location>
        <begin position="115"/>
        <end position="124"/>
    </location>
</feature>
<dbReference type="InterPro" id="IPR001138">
    <property type="entry name" value="Zn2Cys6_DnaBD"/>
</dbReference>
<evidence type="ECO:0000313" key="4">
    <source>
        <dbReference type="Proteomes" id="UP001642482"/>
    </source>
</evidence>
<organism evidence="3 4">
    <name type="scientific">Sporothrix eucalyptigena</name>
    <dbReference type="NCBI Taxonomy" id="1812306"/>
    <lineage>
        <taxon>Eukaryota</taxon>
        <taxon>Fungi</taxon>
        <taxon>Dikarya</taxon>
        <taxon>Ascomycota</taxon>
        <taxon>Pezizomycotina</taxon>
        <taxon>Sordariomycetes</taxon>
        <taxon>Sordariomycetidae</taxon>
        <taxon>Ophiostomatales</taxon>
        <taxon>Ophiostomataceae</taxon>
        <taxon>Sporothrix</taxon>
    </lineage>
</organism>
<comment type="caution">
    <text evidence="3">The sequence shown here is derived from an EMBL/GenBank/DDBJ whole genome shotgun (WGS) entry which is preliminary data.</text>
</comment>
<dbReference type="SUPFAM" id="SSF57701">
    <property type="entry name" value="Zn2/Cys6 DNA-binding domain"/>
    <property type="match status" value="1"/>
</dbReference>
<dbReference type="Proteomes" id="UP001642482">
    <property type="component" value="Unassembled WGS sequence"/>
</dbReference>
<proteinExistence type="predicted"/>
<dbReference type="EMBL" id="CAWUHD010000198">
    <property type="protein sequence ID" value="CAK7237949.1"/>
    <property type="molecule type" value="Genomic_DNA"/>
</dbReference>
<accession>A0ABP0D0L1</accession>
<evidence type="ECO:0008006" key="5">
    <source>
        <dbReference type="Google" id="ProtNLM"/>
    </source>
</evidence>
<gene>
    <name evidence="3" type="ORF">SEUCBS140593_010219</name>
</gene>
<dbReference type="InterPro" id="IPR036864">
    <property type="entry name" value="Zn2-C6_fun-type_DNA-bd_sf"/>
</dbReference>
<name>A0ABP0D0L1_9PEZI</name>
<protein>
    <recommendedName>
        <fullName evidence="5">Zn(2)-C6 fungal-type domain-containing protein</fullName>
    </recommendedName>
</protein>
<evidence type="ECO:0000313" key="3">
    <source>
        <dbReference type="EMBL" id="CAK7237949.1"/>
    </source>
</evidence>
<feature type="compositionally biased region" description="Low complexity" evidence="2">
    <location>
        <begin position="82"/>
        <end position="92"/>
    </location>
</feature>
<evidence type="ECO:0000256" key="2">
    <source>
        <dbReference type="SAM" id="MobiDB-lite"/>
    </source>
</evidence>
<keyword evidence="1" id="KW-0539">Nucleus</keyword>
<dbReference type="CDD" id="cd00067">
    <property type="entry name" value="GAL4"/>
    <property type="match status" value="1"/>
</dbReference>
<feature type="region of interest" description="Disordered" evidence="2">
    <location>
        <begin position="82"/>
        <end position="129"/>
    </location>
</feature>
<reference evidence="3 4" key="1">
    <citation type="submission" date="2024-01" db="EMBL/GenBank/DDBJ databases">
        <authorList>
            <person name="Allen C."/>
            <person name="Tagirdzhanova G."/>
        </authorList>
    </citation>
    <scope>NUCLEOTIDE SEQUENCE [LARGE SCALE GENOMIC DNA]</scope>
</reference>
<evidence type="ECO:0000256" key="1">
    <source>
        <dbReference type="ARBA" id="ARBA00023242"/>
    </source>
</evidence>